<dbReference type="InterPro" id="IPR043129">
    <property type="entry name" value="ATPase_NBD"/>
</dbReference>
<dbReference type="Gene3D" id="3.30.420.40">
    <property type="match status" value="2"/>
</dbReference>
<protein>
    <submittedName>
        <fullName evidence="4">Uncharacterized protein</fullName>
    </submittedName>
</protein>
<sequence length="449" mass="50917">MAIKEVGGKTMKAMVVFAYCIEHIKDKILNRLKQAIYGLDENDVHWVVTVPATWNEQARQVMIEASAKAGINKDSLTLALEPECTAMYCIYLAMNKQEHGDNMETKAFNENSGLIVVDLGSRTINISEVLPTGQLREIYNATGGPLDYDDYLEILRQVERVKRAVDYDSEFSVRIPKEILTNINVPDSLKQYVRVGRKCITLSTSLIQKIWSSPVDSMIKHVDELLKKDDACSVSTILLVGGYSASNVIQHAFREKFEKKYRVIIPITPDLLFLKGAVITGHCVEDIGGRMEKYHYGLGLSTAAVSGRIISIGDNEKKTFFLLIKKCHKIKVGEVVTQYEIVLKAKSRWTNLEMYTNKDDNPGIIIDNEHLKKVGSILVKLPQYKKESILILTISYDETECKVSATDKNTGRCFDAICRFLKRKSIKTRVEIRINTYVQRVKRMLFSPF</sequence>
<dbReference type="OrthoDB" id="6135436at2759"/>
<dbReference type="EMBL" id="CACVKT020005973">
    <property type="protein sequence ID" value="CAC5399180.1"/>
    <property type="molecule type" value="Genomic_DNA"/>
</dbReference>
<reference evidence="4 5" key="1">
    <citation type="submission" date="2020-06" db="EMBL/GenBank/DDBJ databases">
        <authorList>
            <person name="Li R."/>
            <person name="Bekaert M."/>
        </authorList>
    </citation>
    <scope>NUCLEOTIDE SEQUENCE [LARGE SCALE GENOMIC DNA]</scope>
    <source>
        <strain evidence="5">wild</strain>
    </source>
</reference>
<keyword evidence="5" id="KW-1185">Reference proteome</keyword>
<keyword evidence="3" id="KW-0067">ATP-binding</keyword>
<dbReference type="Proteomes" id="UP000507470">
    <property type="component" value="Unassembled WGS sequence"/>
</dbReference>
<dbReference type="Gene3D" id="3.90.640.10">
    <property type="entry name" value="Actin, Chain A, domain 4"/>
    <property type="match status" value="1"/>
</dbReference>
<evidence type="ECO:0000313" key="4">
    <source>
        <dbReference type="EMBL" id="CAC5399180.1"/>
    </source>
</evidence>
<dbReference type="GO" id="GO:0140662">
    <property type="term" value="F:ATP-dependent protein folding chaperone"/>
    <property type="evidence" value="ECO:0007669"/>
    <property type="project" value="InterPro"/>
</dbReference>
<proteinExistence type="inferred from homology"/>
<evidence type="ECO:0000313" key="5">
    <source>
        <dbReference type="Proteomes" id="UP000507470"/>
    </source>
</evidence>
<evidence type="ECO:0000256" key="3">
    <source>
        <dbReference type="ARBA" id="ARBA00022840"/>
    </source>
</evidence>
<accession>A0A6J8CWA3</accession>
<name>A0A6J8CWA3_MYTCO</name>
<evidence type="ECO:0000256" key="2">
    <source>
        <dbReference type="ARBA" id="ARBA00022741"/>
    </source>
</evidence>
<gene>
    <name evidence="4" type="ORF">MCOR_33465</name>
</gene>
<dbReference type="AlphaFoldDB" id="A0A6J8CWA3"/>
<dbReference type="InterPro" id="IPR013126">
    <property type="entry name" value="Hsp_70_fam"/>
</dbReference>
<evidence type="ECO:0000256" key="1">
    <source>
        <dbReference type="ARBA" id="ARBA00007381"/>
    </source>
</evidence>
<dbReference type="SUPFAM" id="SSF53067">
    <property type="entry name" value="Actin-like ATPase domain"/>
    <property type="match status" value="2"/>
</dbReference>
<comment type="similarity">
    <text evidence="1">Belongs to the heat shock protein 70 family.</text>
</comment>
<keyword evidence="2" id="KW-0547">Nucleotide-binding</keyword>
<dbReference type="GO" id="GO:0005524">
    <property type="term" value="F:ATP binding"/>
    <property type="evidence" value="ECO:0007669"/>
    <property type="project" value="UniProtKB-KW"/>
</dbReference>
<dbReference type="Pfam" id="PF00012">
    <property type="entry name" value="HSP70"/>
    <property type="match status" value="1"/>
</dbReference>
<dbReference type="PANTHER" id="PTHR14187:SF5">
    <property type="entry name" value="HEAT SHOCK 70 KDA PROTEIN 12A"/>
    <property type="match status" value="1"/>
</dbReference>
<dbReference type="PANTHER" id="PTHR14187">
    <property type="entry name" value="ALPHA KINASE/ELONGATION FACTOR 2 KINASE"/>
    <property type="match status" value="1"/>
</dbReference>
<organism evidence="4 5">
    <name type="scientific">Mytilus coruscus</name>
    <name type="common">Sea mussel</name>
    <dbReference type="NCBI Taxonomy" id="42192"/>
    <lineage>
        <taxon>Eukaryota</taxon>
        <taxon>Metazoa</taxon>
        <taxon>Spiralia</taxon>
        <taxon>Lophotrochozoa</taxon>
        <taxon>Mollusca</taxon>
        <taxon>Bivalvia</taxon>
        <taxon>Autobranchia</taxon>
        <taxon>Pteriomorphia</taxon>
        <taxon>Mytilida</taxon>
        <taxon>Mytiloidea</taxon>
        <taxon>Mytilidae</taxon>
        <taxon>Mytilinae</taxon>
        <taxon>Mytilus</taxon>
    </lineage>
</organism>